<feature type="region of interest" description="Disordered" evidence="1">
    <location>
        <begin position="170"/>
        <end position="212"/>
    </location>
</feature>
<comment type="caution">
    <text evidence="4">The sequence shown here is derived from an EMBL/GenBank/DDBJ whole genome shotgun (WGS) entry which is preliminary data.</text>
</comment>
<dbReference type="AlphaFoldDB" id="A0A4Z1H3J9"/>
<accession>A0A4Z1H3J9</accession>
<feature type="compositionally biased region" description="Low complexity" evidence="1">
    <location>
        <begin position="185"/>
        <end position="195"/>
    </location>
</feature>
<keyword evidence="3" id="KW-0732">Signal</keyword>
<feature type="signal peptide" evidence="3">
    <location>
        <begin position="1"/>
        <end position="17"/>
    </location>
</feature>
<gene>
    <name evidence="4" type="ORF">BHYA_0004g01260</name>
</gene>
<keyword evidence="2" id="KW-0812">Transmembrane</keyword>
<keyword evidence="5" id="KW-1185">Reference proteome</keyword>
<dbReference type="EMBL" id="PQXK01000004">
    <property type="protein sequence ID" value="TGO42999.1"/>
    <property type="molecule type" value="Genomic_DNA"/>
</dbReference>
<evidence type="ECO:0000256" key="2">
    <source>
        <dbReference type="SAM" id="Phobius"/>
    </source>
</evidence>
<keyword evidence="2" id="KW-1133">Transmembrane helix</keyword>
<evidence type="ECO:0000313" key="4">
    <source>
        <dbReference type="EMBL" id="TGO42999.1"/>
    </source>
</evidence>
<name>A0A4Z1H3J9_9HELO</name>
<proteinExistence type="predicted"/>
<dbReference type="Proteomes" id="UP000297814">
    <property type="component" value="Unassembled WGS sequence"/>
</dbReference>
<evidence type="ECO:0008006" key="6">
    <source>
        <dbReference type="Google" id="ProtNLM"/>
    </source>
</evidence>
<reference evidence="4 5" key="1">
    <citation type="submission" date="2017-12" db="EMBL/GenBank/DDBJ databases">
        <title>Comparative genomics of Botrytis spp.</title>
        <authorList>
            <person name="Valero-Jimenez C.A."/>
            <person name="Tapia P."/>
            <person name="Veloso J."/>
            <person name="Silva-Moreno E."/>
            <person name="Staats M."/>
            <person name="Valdes J.H."/>
            <person name="Van Kan J.A.L."/>
        </authorList>
    </citation>
    <scope>NUCLEOTIDE SEQUENCE [LARGE SCALE GENOMIC DNA]</scope>
    <source>
        <strain evidence="4 5">Bh0001</strain>
    </source>
</reference>
<keyword evidence="2" id="KW-0472">Membrane</keyword>
<feature type="chain" id="PRO_5021228531" description="FAS1 domain-containing protein" evidence="3">
    <location>
        <begin position="18"/>
        <end position="234"/>
    </location>
</feature>
<feature type="transmembrane region" description="Helical" evidence="2">
    <location>
        <begin position="212"/>
        <end position="233"/>
    </location>
</feature>
<sequence length="234" mass="23119">MYINLLTTASLCAVVLASPQLDRRQDVDASAIASSISSLSSALIPNPSLAAQLTSIPTSVLALQSSPSGFAQLEQEFLTSIPTWYTSLSPAAQSYILNAGPAKASIFSLESLLSGVSASASATTSAPAAPSITGLLTGIINGASATLVPITGSGGLTIASGNSTVTTKKLSATATTETETEAKTTETSAKTTETGKNGGGTPSPIESSSKGGAAQITGVLGGVVMGAVGLVWVL</sequence>
<protein>
    <recommendedName>
        <fullName evidence="6">FAS1 domain-containing protein</fullName>
    </recommendedName>
</protein>
<evidence type="ECO:0000313" key="5">
    <source>
        <dbReference type="Proteomes" id="UP000297814"/>
    </source>
</evidence>
<organism evidence="4 5">
    <name type="scientific">Botrytis hyacinthi</name>
    <dbReference type="NCBI Taxonomy" id="278943"/>
    <lineage>
        <taxon>Eukaryota</taxon>
        <taxon>Fungi</taxon>
        <taxon>Dikarya</taxon>
        <taxon>Ascomycota</taxon>
        <taxon>Pezizomycotina</taxon>
        <taxon>Leotiomycetes</taxon>
        <taxon>Helotiales</taxon>
        <taxon>Sclerotiniaceae</taxon>
        <taxon>Botrytis</taxon>
    </lineage>
</organism>
<evidence type="ECO:0000256" key="1">
    <source>
        <dbReference type="SAM" id="MobiDB-lite"/>
    </source>
</evidence>
<evidence type="ECO:0000256" key="3">
    <source>
        <dbReference type="SAM" id="SignalP"/>
    </source>
</evidence>